<feature type="region of interest" description="Disordered" evidence="2">
    <location>
        <begin position="401"/>
        <end position="468"/>
    </location>
</feature>
<proteinExistence type="predicted"/>
<evidence type="ECO:0000313" key="4">
    <source>
        <dbReference type="EnsemblMetazoa" id="PPA06121.1"/>
    </source>
</evidence>
<evidence type="ECO:0000256" key="1">
    <source>
        <dbReference type="SAM" id="Coils"/>
    </source>
</evidence>
<gene>
    <name evidence="4" type="primary">WBGene00095675</name>
</gene>
<dbReference type="GO" id="GO:0006357">
    <property type="term" value="P:regulation of transcription by RNA polymerase II"/>
    <property type="evidence" value="ECO:0000318"/>
    <property type="project" value="GO_Central"/>
</dbReference>
<feature type="region of interest" description="Disordered" evidence="2">
    <location>
        <begin position="67"/>
        <end position="261"/>
    </location>
</feature>
<dbReference type="InterPro" id="IPR000953">
    <property type="entry name" value="Chromo/chromo_shadow_dom"/>
</dbReference>
<dbReference type="SUPFAM" id="SSF54160">
    <property type="entry name" value="Chromo domain-like"/>
    <property type="match status" value="1"/>
</dbReference>
<sequence length="991" mass="109052">MFFRVRADMRQRFPVGSSVWCLWDNGKEFAAKIMKHDEERGEFRYKVHFSGWNDRHDEWVAESQLRINKNPINKSPGQGPVRYSPEPENSKKKNGKRRKEDERPPEEKNERKSGKEKTDQKPVKRKIEILSDIPPPPPKRSKSARMKYSPPPKPSTPQVVRSRGRPPKNSSSTVTSTAGTSTSGEERERHTSSRHKSRYDKFEDENESIANTSNRVLSPSTVRRRKKANAIYGESEIDETREGRRTPIHDTHPSDMGSPTSDMISVALDVYLDYGGRIKSPDGRTMRHLSAENKKAVIDNMVENFKREEKKLAEVAAEERKRRWRLYLEFKKNMVKDFEKYLVPIDNNKSPTTCNVQQPSTSTAVVVPTKESINESIMERIRKKVKEEEEMLEMRVVKMEVEEGPREEDEAVKGILEEDEIKEEEEDEQRMEVVVKNENGSPAEATTASPTDTSPKPFSPTATSSTSTAMVVVKEEIKEEPPSDPLVPSPVPSSAPLPVIVPSTRPIQLTVSTSGSSRGGTPLQSPALPNSLKPNPNVPQAQSYAHIPFVGADTARDVVTAMKAEKERGQQMKSTFLHQQARNTQHQKAYMMSGNSVRAVGTMGNGNRITNGRPTFFVAPSIPSFGNGGAGKPPLLMQPKKSMHDSNMRYYEGSSTSYGGRGMNGGLKREWFNQRDTARNADFVDDFPGVVAEEVVIADEVEMDVNEPGPSTRQSPPQQLEEGRTDHVYGPTTTAKHRKWEQVVHFHSLLLLLWKHVASREYTPSMPGGATMAAGAGNGIRQRLIVPSRYGNTSTGGPMIGSPSFSGVRSIVSLPSTTGTSTTAFNGTPVYVGVRQQPQPQIVGTNGMVNRGVRFRAAPGAPPILHTGVGGAGNVRLVDSRRMRPVYLKNPNGVITANGNNSFGVAPTRVTPAGSGMNGGGNGISGNGMRRLAYISPPIRPPTTNRLIVPKVGGGVTMAAARGIDTPSNTESIPHSDPPVLIPETSVSNQS</sequence>
<protein>
    <submittedName>
        <fullName evidence="4">Chromo domain-containing protein</fullName>
    </submittedName>
</protein>
<reference evidence="4" key="2">
    <citation type="submission" date="2022-06" db="UniProtKB">
        <authorList>
            <consortium name="EnsemblMetazoa"/>
        </authorList>
    </citation>
    <scope>IDENTIFICATION</scope>
    <source>
        <strain evidence="4">PS312</strain>
    </source>
</reference>
<dbReference type="InterPro" id="IPR025995">
    <property type="entry name" value="Tudor-knot"/>
</dbReference>
<dbReference type="InterPro" id="IPR016197">
    <property type="entry name" value="Chromo-like_dom_sf"/>
</dbReference>
<reference evidence="5" key="1">
    <citation type="journal article" date="2008" name="Nat. Genet.">
        <title>The Pristionchus pacificus genome provides a unique perspective on nematode lifestyle and parasitism.</title>
        <authorList>
            <person name="Dieterich C."/>
            <person name="Clifton S.W."/>
            <person name="Schuster L.N."/>
            <person name="Chinwalla A."/>
            <person name="Delehaunty K."/>
            <person name="Dinkelacker I."/>
            <person name="Fulton L."/>
            <person name="Fulton R."/>
            <person name="Godfrey J."/>
            <person name="Minx P."/>
            <person name="Mitreva M."/>
            <person name="Roeseler W."/>
            <person name="Tian H."/>
            <person name="Witte H."/>
            <person name="Yang S.P."/>
            <person name="Wilson R.K."/>
            <person name="Sommer R.J."/>
        </authorList>
    </citation>
    <scope>NUCLEOTIDE SEQUENCE [LARGE SCALE GENOMIC DNA]</scope>
    <source>
        <strain evidence="5">PS312</strain>
    </source>
</reference>
<dbReference type="AlphaFoldDB" id="A0A8R1Y9N6"/>
<feature type="compositionally biased region" description="Acidic residues" evidence="2">
    <location>
        <begin position="417"/>
        <end position="429"/>
    </location>
</feature>
<dbReference type="Proteomes" id="UP000005239">
    <property type="component" value="Unassembled WGS sequence"/>
</dbReference>
<feature type="domain" description="Chromo" evidence="3">
    <location>
        <begin position="28"/>
        <end position="80"/>
    </location>
</feature>
<feature type="compositionally biased region" description="Basic and acidic residues" evidence="2">
    <location>
        <begin position="98"/>
        <end position="129"/>
    </location>
</feature>
<keyword evidence="1" id="KW-0175">Coiled coil</keyword>
<feature type="compositionally biased region" description="Polar residues" evidence="2">
    <location>
        <begin position="67"/>
        <end position="76"/>
    </location>
</feature>
<dbReference type="GO" id="GO:0005634">
    <property type="term" value="C:nucleus"/>
    <property type="evidence" value="ECO:0000318"/>
    <property type="project" value="GO_Central"/>
</dbReference>
<organism evidence="4 5">
    <name type="scientific">Pristionchus pacificus</name>
    <name type="common">Parasitic nematode worm</name>
    <dbReference type="NCBI Taxonomy" id="54126"/>
    <lineage>
        <taxon>Eukaryota</taxon>
        <taxon>Metazoa</taxon>
        <taxon>Ecdysozoa</taxon>
        <taxon>Nematoda</taxon>
        <taxon>Chromadorea</taxon>
        <taxon>Rhabditida</taxon>
        <taxon>Rhabditina</taxon>
        <taxon>Diplogasteromorpha</taxon>
        <taxon>Diplogasteroidea</taxon>
        <taxon>Neodiplogasteridae</taxon>
        <taxon>Pristionchus</taxon>
    </lineage>
</organism>
<dbReference type="SMART" id="SM00298">
    <property type="entry name" value="CHROMO"/>
    <property type="match status" value="1"/>
</dbReference>
<feature type="coiled-coil region" evidence="1">
    <location>
        <begin position="291"/>
        <end position="322"/>
    </location>
</feature>
<feature type="compositionally biased region" description="Polar residues" evidence="2">
    <location>
        <begin position="208"/>
        <end position="221"/>
    </location>
</feature>
<keyword evidence="5" id="KW-1185">Reference proteome</keyword>
<feature type="compositionally biased region" description="Low complexity" evidence="2">
    <location>
        <begin position="453"/>
        <end position="468"/>
    </location>
</feature>
<feature type="compositionally biased region" description="Basic and acidic residues" evidence="2">
    <location>
        <begin position="238"/>
        <end position="253"/>
    </location>
</feature>
<evidence type="ECO:0000256" key="2">
    <source>
        <dbReference type="SAM" id="MobiDB-lite"/>
    </source>
</evidence>
<dbReference type="GO" id="GO:0000976">
    <property type="term" value="F:transcription cis-regulatory region binding"/>
    <property type="evidence" value="ECO:0000318"/>
    <property type="project" value="GO_Central"/>
</dbReference>
<accession>A0A8R1Y9N6</accession>
<feature type="compositionally biased region" description="Polar residues" evidence="2">
    <location>
        <begin position="709"/>
        <end position="718"/>
    </location>
</feature>
<dbReference type="EnsemblMetazoa" id="PPA06121.1">
    <property type="protein sequence ID" value="PPA06121.1"/>
    <property type="gene ID" value="WBGene00095675"/>
</dbReference>
<name>A0A8R1Y9N6_PRIPA</name>
<feature type="compositionally biased region" description="Polar residues" evidence="2">
    <location>
        <begin position="438"/>
        <end position="452"/>
    </location>
</feature>
<feature type="region of interest" description="Disordered" evidence="2">
    <location>
        <begin position="965"/>
        <end position="991"/>
    </location>
</feature>
<evidence type="ECO:0000313" key="5">
    <source>
        <dbReference type="Proteomes" id="UP000005239"/>
    </source>
</evidence>
<feature type="compositionally biased region" description="Low complexity" evidence="2">
    <location>
        <begin position="170"/>
        <end position="183"/>
    </location>
</feature>
<dbReference type="Gene3D" id="2.30.30.140">
    <property type="match status" value="1"/>
</dbReference>
<feature type="region of interest" description="Disordered" evidence="2">
    <location>
        <begin position="704"/>
        <end position="725"/>
    </location>
</feature>
<dbReference type="Pfam" id="PF11717">
    <property type="entry name" value="Tudor-knot"/>
    <property type="match status" value="1"/>
</dbReference>
<evidence type="ECO:0000259" key="3">
    <source>
        <dbReference type="SMART" id="SM00298"/>
    </source>
</evidence>